<name>A0A5R2AT03_9LEPT</name>
<organism evidence="1 2">
    <name type="scientific">Leptospira langatensis</name>
    <dbReference type="NCBI Taxonomy" id="2484983"/>
    <lineage>
        <taxon>Bacteria</taxon>
        <taxon>Pseudomonadati</taxon>
        <taxon>Spirochaetota</taxon>
        <taxon>Spirochaetia</taxon>
        <taxon>Leptospirales</taxon>
        <taxon>Leptospiraceae</taxon>
        <taxon>Leptospira</taxon>
    </lineage>
</organism>
<evidence type="ECO:0000313" key="2">
    <source>
        <dbReference type="Proteomes" id="UP000297946"/>
    </source>
</evidence>
<sequence>MADIKTKTTRGDIPLPPLLYGIEIVRPGNLANLFFPVQHVKSIRSHRSISAGAGGITLTIPYQDWYIVQDQEKEKSQVPLKLSEIKNGVSLRFGQIFPIYSFIRLYYENGSSSEGRSGFNKLNTGMVKTRASEFVADGKSFLQLTIVPPETKLMETEFFLDYQRESGKPPSRSQDDFAGVINSAADILLQGQLKDLITNFWNKFFCELLEVPAYGYHPFLAKTTDVGADSILSLVPPENAYTESFAYESQVLSSFTIGEFISFWDIFRSYLSAPLYELFVDPLQTTTIGDKANPGVIYGPLGASSQEIKTYSVGQGEAKVVFRPTPFYMFNSDGKYRDLSENGIDYGYVFALDDLKQCRFEDSPDAVVSAVHLSLNVYSSFGTVLSEPKYNNKLRAVIGPKFLSVRLSGLNFKEENLTEKNKAGYKDELSKIRDILFSIFCDNTELKCGSGSFSLPFIPIRVGMPFQIIKDDARTYPFQTDDISEFGYITDVIDEFSPGDAKANTTVHYKWAPTKMDAFSNL</sequence>
<dbReference type="Proteomes" id="UP000297946">
    <property type="component" value="Unassembled WGS sequence"/>
</dbReference>
<accession>A0A5R2AT03</accession>
<dbReference type="AlphaFoldDB" id="A0A5R2AT03"/>
<comment type="caution">
    <text evidence="1">The sequence shown here is derived from an EMBL/GenBank/DDBJ whole genome shotgun (WGS) entry which is preliminary data.</text>
</comment>
<dbReference type="RefSeq" id="WP_135698349.1">
    <property type="nucleotide sequence ID" value="NZ_RQER01000008.1"/>
</dbReference>
<evidence type="ECO:0000313" key="1">
    <source>
        <dbReference type="EMBL" id="TGJ99843.1"/>
    </source>
</evidence>
<reference evidence="1 2" key="1">
    <citation type="journal article" date="2019" name="PLoS Negl. Trop. Dis.">
        <title>Revisiting the worldwide diversity of Leptospira species in the environment.</title>
        <authorList>
            <person name="Vincent A.T."/>
            <person name="Schiettekatte O."/>
            <person name="Bourhy P."/>
            <person name="Veyrier F.J."/>
            <person name="Picardeau M."/>
        </authorList>
    </citation>
    <scope>NUCLEOTIDE SEQUENCE [LARGE SCALE GENOMIC DNA]</scope>
    <source>
        <strain evidence="1 2">SSW18</strain>
    </source>
</reference>
<proteinExistence type="predicted"/>
<gene>
    <name evidence="1" type="ORF">EHO57_13870</name>
</gene>
<dbReference type="EMBL" id="RQER01000008">
    <property type="protein sequence ID" value="TGJ99843.1"/>
    <property type="molecule type" value="Genomic_DNA"/>
</dbReference>
<protein>
    <submittedName>
        <fullName evidence="1">Uncharacterized protein</fullName>
    </submittedName>
</protein>